<dbReference type="InterPro" id="IPR005804">
    <property type="entry name" value="FA_desaturase_dom"/>
</dbReference>
<dbReference type="Proteomes" id="UP000446768">
    <property type="component" value="Unassembled WGS sequence"/>
</dbReference>
<feature type="transmembrane region" description="Helical" evidence="12">
    <location>
        <begin position="50"/>
        <end position="67"/>
    </location>
</feature>
<keyword evidence="6 12" id="KW-1133">Transmembrane helix</keyword>
<evidence type="ECO:0000256" key="8">
    <source>
        <dbReference type="ARBA" id="ARBA00023004"/>
    </source>
</evidence>
<protein>
    <submittedName>
        <fullName evidence="14">Acyl-CoA desaturase</fullName>
    </submittedName>
</protein>
<keyword evidence="3" id="KW-0444">Lipid biosynthesis</keyword>
<dbReference type="GO" id="GO:0006633">
    <property type="term" value="P:fatty acid biosynthetic process"/>
    <property type="evidence" value="ECO:0007669"/>
    <property type="project" value="UniProtKB-KW"/>
</dbReference>
<dbReference type="Pfam" id="PF00487">
    <property type="entry name" value="FA_desaturase"/>
    <property type="match status" value="1"/>
</dbReference>
<evidence type="ECO:0000256" key="4">
    <source>
        <dbReference type="ARBA" id="ARBA00022692"/>
    </source>
</evidence>
<dbReference type="EMBL" id="WKJJ01000010">
    <property type="protein sequence ID" value="MRV73348.1"/>
    <property type="molecule type" value="Genomic_DNA"/>
</dbReference>
<evidence type="ECO:0000313" key="14">
    <source>
        <dbReference type="EMBL" id="MRV73348.1"/>
    </source>
</evidence>
<evidence type="ECO:0000256" key="2">
    <source>
        <dbReference type="ARBA" id="ARBA00008749"/>
    </source>
</evidence>
<accession>A0A7X2IP46</accession>
<evidence type="ECO:0000256" key="5">
    <source>
        <dbReference type="ARBA" id="ARBA00022832"/>
    </source>
</evidence>
<feature type="domain" description="Fatty acid desaturase" evidence="13">
    <location>
        <begin position="46"/>
        <end position="250"/>
    </location>
</feature>
<organism evidence="14 15">
    <name type="scientific">Pseudoduganella rivuli</name>
    <dbReference type="NCBI Taxonomy" id="2666085"/>
    <lineage>
        <taxon>Bacteria</taxon>
        <taxon>Pseudomonadati</taxon>
        <taxon>Pseudomonadota</taxon>
        <taxon>Betaproteobacteria</taxon>
        <taxon>Burkholderiales</taxon>
        <taxon>Oxalobacteraceae</taxon>
        <taxon>Telluria group</taxon>
        <taxon>Pseudoduganella</taxon>
    </lineage>
</organism>
<keyword evidence="11" id="KW-0275">Fatty acid biosynthesis</keyword>
<evidence type="ECO:0000256" key="11">
    <source>
        <dbReference type="ARBA" id="ARBA00023160"/>
    </source>
</evidence>
<comment type="similarity">
    <text evidence="2">Belongs to the fatty acid desaturase type 2 family.</text>
</comment>
<keyword evidence="4 12" id="KW-0812">Transmembrane</keyword>
<name>A0A7X2IP46_9BURK</name>
<comment type="caution">
    <text evidence="14">The sequence shown here is derived from an EMBL/GenBank/DDBJ whole genome shotgun (WGS) entry which is preliminary data.</text>
</comment>
<dbReference type="GO" id="GO:0016020">
    <property type="term" value="C:membrane"/>
    <property type="evidence" value="ECO:0007669"/>
    <property type="project" value="UniProtKB-SubCell"/>
</dbReference>
<keyword evidence="7" id="KW-0560">Oxidoreductase</keyword>
<dbReference type="PANTHER" id="PTHR11351">
    <property type="entry name" value="ACYL-COA DESATURASE"/>
    <property type="match status" value="1"/>
</dbReference>
<dbReference type="InterPro" id="IPR015876">
    <property type="entry name" value="Acyl-CoA_DS"/>
</dbReference>
<dbReference type="CDD" id="cd03505">
    <property type="entry name" value="Delta9-FADS-like"/>
    <property type="match status" value="1"/>
</dbReference>
<comment type="subcellular location">
    <subcellularLocation>
        <location evidence="1">Membrane</location>
        <topology evidence="1">Multi-pass membrane protein</topology>
    </subcellularLocation>
</comment>
<keyword evidence="8" id="KW-0408">Iron</keyword>
<keyword evidence="9" id="KW-0443">Lipid metabolism</keyword>
<evidence type="ECO:0000256" key="9">
    <source>
        <dbReference type="ARBA" id="ARBA00023098"/>
    </source>
</evidence>
<dbReference type="GO" id="GO:0016717">
    <property type="term" value="F:oxidoreductase activity, acting on paired donors, with oxidation of a pair of donors resulting in the reduction of molecular oxygen to two molecules of water"/>
    <property type="evidence" value="ECO:0007669"/>
    <property type="project" value="InterPro"/>
</dbReference>
<keyword evidence="10 12" id="KW-0472">Membrane</keyword>
<evidence type="ECO:0000313" key="15">
    <source>
        <dbReference type="Proteomes" id="UP000446768"/>
    </source>
</evidence>
<evidence type="ECO:0000256" key="6">
    <source>
        <dbReference type="ARBA" id="ARBA00022989"/>
    </source>
</evidence>
<gene>
    <name evidence="14" type="ORF">GJ700_16680</name>
</gene>
<dbReference type="AlphaFoldDB" id="A0A7X2IP46"/>
<sequence>MHSDRITHIDEGNVLRGTVRWSPAKSLWITAMAITSIVGGYLTFSWSNLLLFTGATAFVLLFGHTLGSHRKLIHDSYQCPKWLEYALVYAGVQVGLAGPLGLRLQHDLRDHAQRQPDCHPYLRHGQPLLADGWWQLHCELALAQPPALTLPDAVAHDRFYRFLERTWMLQQLPPALALYAFGGWPFVVWGVCAGITASVTGHWLIGYFAHNHGPMHNEITGAAVQGHNVRLASLITLGESWHNNHHAFPGSARLGLYPGEWDPGWWTLALLRRCGLVWDIIQAHDLPARPERLALDAAVLNAPEAPVQSLRQTLRDCFAMARRPVALQLSSPCATLPAWALRRLAGDNISILATPGQRRMQLQGGGVTLVGLPALAIAMLQSRRTVAASAALVLLPLALAGEAVRGRFA</sequence>
<evidence type="ECO:0000256" key="12">
    <source>
        <dbReference type="SAM" id="Phobius"/>
    </source>
</evidence>
<evidence type="ECO:0000256" key="10">
    <source>
        <dbReference type="ARBA" id="ARBA00023136"/>
    </source>
</evidence>
<keyword evidence="5" id="KW-0276">Fatty acid metabolism</keyword>
<proteinExistence type="inferred from homology"/>
<dbReference type="RefSeq" id="WP_154375853.1">
    <property type="nucleotide sequence ID" value="NZ_WKJJ01000010.1"/>
</dbReference>
<reference evidence="14 15" key="1">
    <citation type="submission" date="2019-11" db="EMBL/GenBank/DDBJ databases">
        <title>Novel species isolated from a subtropical stream in China.</title>
        <authorList>
            <person name="Lu H."/>
        </authorList>
    </citation>
    <scope>NUCLEOTIDE SEQUENCE [LARGE SCALE GENOMIC DNA]</scope>
    <source>
        <strain evidence="14 15">FT92W</strain>
    </source>
</reference>
<evidence type="ECO:0000259" key="13">
    <source>
        <dbReference type="Pfam" id="PF00487"/>
    </source>
</evidence>
<keyword evidence="15" id="KW-1185">Reference proteome</keyword>
<dbReference type="PANTHER" id="PTHR11351:SF31">
    <property type="entry name" value="DESATURASE 1, ISOFORM A-RELATED"/>
    <property type="match status" value="1"/>
</dbReference>
<evidence type="ECO:0000256" key="1">
    <source>
        <dbReference type="ARBA" id="ARBA00004141"/>
    </source>
</evidence>
<evidence type="ECO:0000256" key="3">
    <source>
        <dbReference type="ARBA" id="ARBA00022516"/>
    </source>
</evidence>
<evidence type="ECO:0000256" key="7">
    <source>
        <dbReference type="ARBA" id="ARBA00023002"/>
    </source>
</evidence>